<feature type="repeat" description="ANK" evidence="6">
    <location>
        <begin position="299"/>
        <end position="331"/>
    </location>
</feature>
<name>A0A6G0W974_9STRA</name>
<keyword evidence="5 6" id="KW-0040">ANK repeat</keyword>
<sequence>MTREADSMFEAAKEGDIDSIRVLLTQGFSIDMPIWVRYGDIRVSKRNLDVVKELLAQGASVDKADVDGRTPLCVASKEGYLDLVKELLAQGASIDKADKDGQTPLYVASGKGHLYIVKELCVLGAAINVRDKDGCTPLHGASRNGHFDVVKELLARGAATRTRDKDGNTPLYWASHNGHFKVVEQLLIYDAIVDIASWDGRTPLYMASGNGHLKVVEELLNHGADLDKKAWDHSTSLHVALWHGHFPVVKLLVDRGISINKSDWVTTSLYVASISRNCNVDIVDVLLAHGANVSAKDTYGNRPLHYASFWGHYDVVKFLLNHGASVNIANKEYYTPLHLAAKRRRLEIVQLLLSRGGDMKTKSKDGKTARDSGNIEVKKIFDNFQEKKLEMGIHSTKELIHKAIDDINQRTSTFFKVARSIFMLSTDIHQCRMSILSATLTLETIVRHIMVHHRLNQARALLPVMLEIKTLWWNIRFKTNPLKMTLGKNQEVIQTTIDRIEHLHKRLIEVSTNFPINLNFQVVGNIASDLMGKMESVDENVAAIMNKTEIKKRRDELNKLAIQIKRGFEHYERDVAFGNMLRLNELDIQFKSCLDRISAAFQDTRRSQNLPETFGWGNIESWMLSSEDIQYDLSTPLGRGGFATVFRGMYYGQAVALEKVIKKEIKAWKDVSHEPNILTLVGVCTKTQPPILVSELCETNIRRYVRDWPEALLPMIYQFACGLAFLHSKNIIHRDLKGDNVLITFQKTVAIADFGLSRSTESLKNTRTGSKASGTLNWMSPEQFFRPRSLTTKSDIWSFGMTIWEILCNDTPYRECSEYEFQDILKSEDDRPEKPKDLNPCFEPLWSLVTKCWQLEPNARPSAKDIVEFLVRTYNAQDMLHQQESFDECINVSDTSEMEDIDDTVTSLNQLIELIVTEPSREWPLLNNYVLRPRILGTANQGIFRAYNERQPWKHLAVKLSDNSHEMDFYKSVVDIEKAKDYFVECFESGAWYVRGYKCFAVILQRGGRNCENYCQYLLKDSIAKYRFIEQILAATQFLHSQGWIHGDIKLENVAYFEAEARFKLMNMDHAQNIDAAITKHCVSEYCPPEMAMYIRGHKKILVASEKFDTWCVAVLVLKLFLKDGVLKEFSGLDEKAIIQLIASPDFNLDHSLNASDLKPPQKQIFALCLHPDPEKRGTLDDILAILPERTSLWIKLSRSIPFAWRLDGVIEPLPRGKALREMSLRLTSLCEMRESSSRCEHFYQDASIQVQADSTFVRDALPFLKTSSLVIKAIGLISCYDIQFGSDYNVDVSDGIDVEKTVLALQNFHGVVSSTAPPRLVEIVNHLENGDLEEEEVKTVAKEIKRIIEDNWKNNTEVMATALRNLGLRLDGDVIGGLTKRTIKSQSPFEGSVRWVCRRHAEEFDDHFC</sequence>
<dbReference type="VEuPathDB" id="FungiDB:AeMF1_004701"/>
<feature type="domain" description="Protein kinase" evidence="8">
    <location>
        <begin position="930"/>
        <end position="1195"/>
    </location>
</feature>
<feature type="repeat" description="ANK" evidence="6">
    <location>
        <begin position="332"/>
        <end position="364"/>
    </location>
</feature>
<comment type="caution">
    <text evidence="9">The sequence shown here is derived from an EMBL/GenBank/DDBJ whole genome shotgun (WGS) entry which is preliminary data.</text>
</comment>
<dbReference type="Pfam" id="PF07714">
    <property type="entry name" value="PK_Tyr_Ser-Thr"/>
    <property type="match status" value="1"/>
</dbReference>
<dbReference type="SMART" id="SM00220">
    <property type="entry name" value="S_TKc"/>
    <property type="match status" value="1"/>
</dbReference>
<dbReference type="PROSITE" id="PS50011">
    <property type="entry name" value="PROTEIN_KINASE_DOM"/>
    <property type="match status" value="2"/>
</dbReference>
<feature type="repeat" description="ANK" evidence="6">
    <location>
        <begin position="100"/>
        <end position="132"/>
    </location>
</feature>
<dbReference type="GO" id="GO:0005524">
    <property type="term" value="F:ATP binding"/>
    <property type="evidence" value="ECO:0007669"/>
    <property type="project" value="UniProtKB-UniRule"/>
</dbReference>
<dbReference type="GO" id="GO:0004674">
    <property type="term" value="F:protein serine/threonine kinase activity"/>
    <property type="evidence" value="ECO:0007669"/>
    <property type="project" value="UniProtKB-KW"/>
</dbReference>
<feature type="repeat" description="ANK" evidence="6">
    <location>
        <begin position="166"/>
        <end position="198"/>
    </location>
</feature>
<dbReference type="InterPro" id="IPR017441">
    <property type="entry name" value="Protein_kinase_ATP_BS"/>
</dbReference>
<evidence type="ECO:0000313" key="9">
    <source>
        <dbReference type="EMBL" id="KAF0723735.1"/>
    </source>
</evidence>
<dbReference type="InterPro" id="IPR001245">
    <property type="entry name" value="Ser-Thr/Tyr_kinase_cat_dom"/>
</dbReference>
<evidence type="ECO:0000256" key="3">
    <source>
        <dbReference type="ARBA" id="ARBA00022741"/>
    </source>
</evidence>
<dbReference type="InterPro" id="IPR000719">
    <property type="entry name" value="Prot_kinase_dom"/>
</dbReference>
<keyword evidence="1" id="KW-0418">Kinase</keyword>
<dbReference type="SUPFAM" id="SSF56112">
    <property type="entry name" value="Protein kinase-like (PK-like)"/>
    <property type="match status" value="2"/>
</dbReference>
<dbReference type="EMBL" id="VJMJ01000296">
    <property type="protein sequence ID" value="KAF0723735.1"/>
    <property type="molecule type" value="Genomic_DNA"/>
</dbReference>
<keyword evidence="1" id="KW-0723">Serine/threonine-protein kinase</keyword>
<evidence type="ECO:0000256" key="5">
    <source>
        <dbReference type="ARBA" id="ARBA00023043"/>
    </source>
</evidence>
<dbReference type="InterPro" id="IPR008271">
    <property type="entry name" value="Ser/Thr_kinase_AS"/>
</dbReference>
<dbReference type="PROSITE" id="PS00107">
    <property type="entry name" value="PROTEIN_KINASE_ATP"/>
    <property type="match status" value="1"/>
</dbReference>
<feature type="repeat" description="ANK" evidence="6">
    <location>
        <begin position="67"/>
        <end position="99"/>
    </location>
</feature>
<evidence type="ECO:0000256" key="2">
    <source>
        <dbReference type="ARBA" id="ARBA00022737"/>
    </source>
</evidence>
<dbReference type="Proteomes" id="UP000481153">
    <property type="component" value="Unassembled WGS sequence"/>
</dbReference>
<dbReference type="VEuPathDB" id="FungiDB:AeMF1_004700"/>
<evidence type="ECO:0000256" key="4">
    <source>
        <dbReference type="ARBA" id="ARBA00022840"/>
    </source>
</evidence>
<evidence type="ECO:0000313" key="10">
    <source>
        <dbReference type="Proteomes" id="UP000481153"/>
    </source>
</evidence>
<feature type="repeat" description="ANK" evidence="6">
    <location>
        <begin position="267"/>
        <end position="298"/>
    </location>
</feature>
<protein>
    <recommendedName>
        <fullName evidence="8">Protein kinase domain-containing protein</fullName>
    </recommendedName>
</protein>
<feature type="repeat" description="ANK" evidence="6">
    <location>
        <begin position="133"/>
        <end position="165"/>
    </location>
</feature>
<feature type="domain" description="Protein kinase" evidence="8">
    <location>
        <begin position="631"/>
        <end position="880"/>
    </location>
</feature>
<dbReference type="Pfam" id="PF00069">
    <property type="entry name" value="Pkinase"/>
    <property type="match status" value="1"/>
</dbReference>
<feature type="binding site" evidence="7">
    <location>
        <position position="663"/>
    </location>
    <ligand>
        <name>ATP</name>
        <dbReference type="ChEBI" id="CHEBI:30616"/>
    </ligand>
</feature>
<dbReference type="PROSITE" id="PS00108">
    <property type="entry name" value="PROTEIN_KINASE_ST"/>
    <property type="match status" value="1"/>
</dbReference>
<dbReference type="PROSITE" id="PS50297">
    <property type="entry name" value="ANK_REP_REGION"/>
    <property type="match status" value="8"/>
</dbReference>
<evidence type="ECO:0000256" key="7">
    <source>
        <dbReference type="PROSITE-ProRule" id="PRU10141"/>
    </source>
</evidence>
<dbReference type="SUPFAM" id="SSF48403">
    <property type="entry name" value="Ankyrin repeat"/>
    <property type="match status" value="1"/>
</dbReference>
<dbReference type="PRINTS" id="PR01415">
    <property type="entry name" value="ANKYRIN"/>
</dbReference>
<evidence type="ECO:0000259" key="8">
    <source>
        <dbReference type="PROSITE" id="PS50011"/>
    </source>
</evidence>
<reference evidence="9 10" key="1">
    <citation type="submission" date="2019-07" db="EMBL/GenBank/DDBJ databases">
        <title>Genomics analysis of Aphanomyces spp. identifies a new class of oomycete effector associated with host adaptation.</title>
        <authorList>
            <person name="Gaulin E."/>
        </authorList>
    </citation>
    <scope>NUCLEOTIDE SEQUENCE [LARGE SCALE GENOMIC DNA]</scope>
    <source>
        <strain evidence="9 10">ATCC 201684</strain>
    </source>
</reference>
<dbReference type="Pfam" id="PF00023">
    <property type="entry name" value="Ank"/>
    <property type="match status" value="2"/>
</dbReference>
<dbReference type="PANTHER" id="PTHR24198">
    <property type="entry name" value="ANKYRIN REPEAT AND PROTEIN KINASE DOMAIN-CONTAINING PROTEIN"/>
    <property type="match status" value="1"/>
</dbReference>
<keyword evidence="1" id="KW-0808">Transferase</keyword>
<dbReference type="PROSITE" id="PS50088">
    <property type="entry name" value="ANK_REPEAT"/>
    <property type="match status" value="9"/>
</dbReference>
<evidence type="ECO:0000256" key="1">
    <source>
        <dbReference type="ARBA" id="ARBA00022527"/>
    </source>
</evidence>
<dbReference type="InterPro" id="IPR011009">
    <property type="entry name" value="Kinase-like_dom_sf"/>
</dbReference>
<organism evidence="9 10">
    <name type="scientific">Aphanomyces euteiches</name>
    <dbReference type="NCBI Taxonomy" id="100861"/>
    <lineage>
        <taxon>Eukaryota</taxon>
        <taxon>Sar</taxon>
        <taxon>Stramenopiles</taxon>
        <taxon>Oomycota</taxon>
        <taxon>Saprolegniomycetes</taxon>
        <taxon>Saprolegniales</taxon>
        <taxon>Verrucalvaceae</taxon>
        <taxon>Aphanomyces</taxon>
    </lineage>
</organism>
<dbReference type="PANTHER" id="PTHR24198:SF165">
    <property type="entry name" value="ANKYRIN REPEAT-CONTAINING PROTEIN-RELATED"/>
    <property type="match status" value="1"/>
</dbReference>
<dbReference type="SMART" id="SM00248">
    <property type="entry name" value="ANK"/>
    <property type="match status" value="10"/>
</dbReference>
<dbReference type="Gene3D" id="1.10.510.10">
    <property type="entry name" value="Transferase(Phosphotransferase) domain 1"/>
    <property type="match status" value="2"/>
</dbReference>
<dbReference type="Gene3D" id="1.25.40.20">
    <property type="entry name" value="Ankyrin repeat-containing domain"/>
    <property type="match status" value="1"/>
</dbReference>
<evidence type="ECO:0000256" key="6">
    <source>
        <dbReference type="PROSITE-ProRule" id="PRU00023"/>
    </source>
</evidence>
<keyword evidence="2" id="KW-0677">Repeat</keyword>
<keyword evidence="10" id="KW-1185">Reference proteome</keyword>
<dbReference type="InterPro" id="IPR036770">
    <property type="entry name" value="Ankyrin_rpt-contain_sf"/>
</dbReference>
<accession>A0A6G0W974</accession>
<gene>
    <name evidence="9" type="ORF">Ae201684_017407</name>
</gene>
<proteinExistence type="predicted"/>
<dbReference type="PRINTS" id="PR00109">
    <property type="entry name" value="TYRKINASE"/>
</dbReference>
<dbReference type="InterPro" id="IPR002110">
    <property type="entry name" value="Ankyrin_rpt"/>
</dbReference>
<feature type="repeat" description="ANK" evidence="6">
    <location>
        <begin position="232"/>
        <end position="264"/>
    </location>
</feature>
<feature type="repeat" description="ANK" evidence="6">
    <location>
        <begin position="199"/>
        <end position="231"/>
    </location>
</feature>
<dbReference type="Pfam" id="PF12796">
    <property type="entry name" value="Ank_2"/>
    <property type="match status" value="3"/>
</dbReference>
<keyword evidence="4 7" id="KW-0067">ATP-binding</keyword>
<keyword evidence="3 7" id="KW-0547">Nucleotide-binding</keyword>